<evidence type="ECO:0000313" key="6">
    <source>
        <dbReference type="EMBL" id="SHI15364.1"/>
    </source>
</evidence>
<feature type="transmembrane region" description="Helical" evidence="5">
    <location>
        <begin position="35"/>
        <end position="54"/>
    </location>
</feature>
<keyword evidence="7" id="KW-1185">Reference proteome</keyword>
<proteinExistence type="predicted"/>
<gene>
    <name evidence="6" type="ORF">SAMN02745180_02442</name>
</gene>
<evidence type="ECO:0000256" key="4">
    <source>
        <dbReference type="ARBA" id="ARBA00023136"/>
    </source>
</evidence>
<keyword evidence="1" id="KW-1003">Cell membrane</keyword>
<dbReference type="AlphaFoldDB" id="A0A1M5YU67"/>
<feature type="transmembrane region" description="Helical" evidence="5">
    <location>
        <begin position="66"/>
        <end position="89"/>
    </location>
</feature>
<dbReference type="STRING" id="1123281.SAMN02745180_02442"/>
<protein>
    <submittedName>
        <fullName evidence="6">Putative sporulation protein YtaF</fullName>
    </submittedName>
</protein>
<feature type="transmembrane region" description="Helical" evidence="5">
    <location>
        <begin position="157"/>
        <end position="178"/>
    </location>
</feature>
<accession>A0A1M5YU67</accession>
<organism evidence="6 7">
    <name type="scientific">Sporanaerobacter acetigenes DSM 13106</name>
    <dbReference type="NCBI Taxonomy" id="1123281"/>
    <lineage>
        <taxon>Bacteria</taxon>
        <taxon>Bacillati</taxon>
        <taxon>Bacillota</taxon>
        <taxon>Tissierellia</taxon>
        <taxon>Tissierellales</taxon>
        <taxon>Sporanaerobacteraceae</taxon>
        <taxon>Sporanaerobacter</taxon>
    </lineage>
</organism>
<dbReference type="RefSeq" id="WP_072745071.1">
    <property type="nucleotide sequence ID" value="NZ_FQXR01000015.1"/>
</dbReference>
<keyword evidence="4 5" id="KW-0472">Membrane</keyword>
<feature type="transmembrane region" description="Helical" evidence="5">
    <location>
        <begin position="132"/>
        <end position="151"/>
    </location>
</feature>
<dbReference type="Proteomes" id="UP000184389">
    <property type="component" value="Unassembled WGS sequence"/>
</dbReference>
<dbReference type="NCBIfam" id="TIGR02840">
    <property type="entry name" value="spore_YtaF"/>
    <property type="match status" value="1"/>
</dbReference>
<dbReference type="Pfam" id="PF02659">
    <property type="entry name" value="Mntp"/>
    <property type="match status" value="1"/>
</dbReference>
<name>A0A1M5YU67_9FIRM</name>
<keyword evidence="2 5" id="KW-0812">Transmembrane</keyword>
<dbReference type="InterPro" id="IPR003810">
    <property type="entry name" value="Mntp/YtaF"/>
</dbReference>
<dbReference type="InterPro" id="IPR014205">
    <property type="entry name" value="Spore_YtaF"/>
</dbReference>
<dbReference type="EMBL" id="FQXR01000015">
    <property type="protein sequence ID" value="SHI15364.1"/>
    <property type="molecule type" value="Genomic_DNA"/>
</dbReference>
<sequence length="208" mass="22866">MLESLFIVVAICIDSLAIGIAYGMKKIKIPIKSLFMINIICTGILAIAMFLGDVAKKFLPGQLPTIISFLILLFIGIYFLVEGLINFFANKSKESKKKFEIKFSNVKIIIDVVVDCTKADMNQSGDIDLKEAFYLGMALSLDALGIGFGSALGNINYIQVLVLSFIFNMAIILIGLFLGEKIVSKSKMEFSWISGLILIFLALCKLKA</sequence>
<feature type="transmembrane region" description="Helical" evidence="5">
    <location>
        <begin position="6"/>
        <end position="23"/>
    </location>
</feature>
<dbReference type="PANTHER" id="PTHR35529">
    <property type="entry name" value="MANGANESE EFFLUX PUMP MNTP-RELATED"/>
    <property type="match status" value="1"/>
</dbReference>
<evidence type="ECO:0000256" key="3">
    <source>
        <dbReference type="ARBA" id="ARBA00022989"/>
    </source>
</evidence>
<keyword evidence="3 5" id="KW-1133">Transmembrane helix</keyword>
<dbReference type="OrthoDB" id="1650809at2"/>
<evidence type="ECO:0000256" key="5">
    <source>
        <dbReference type="SAM" id="Phobius"/>
    </source>
</evidence>
<reference evidence="6 7" key="1">
    <citation type="submission" date="2016-11" db="EMBL/GenBank/DDBJ databases">
        <authorList>
            <person name="Jaros S."/>
            <person name="Januszkiewicz K."/>
            <person name="Wedrychowicz H."/>
        </authorList>
    </citation>
    <scope>NUCLEOTIDE SEQUENCE [LARGE SCALE GENOMIC DNA]</scope>
    <source>
        <strain evidence="6 7">DSM 13106</strain>
    </source>
</reference>
<dbReference type="PANTHER" id="PTHR35529:SF2">
    <property type="entry name" value="SPORULATION PROTEIN YTAF-RELATED"/>
    <property type="match status" value="1"/>
</dbReference>
<evidence type="ECO:0000313" key="7">
    <source>
        <dbReference type="Proteomes" id="UP000184389"/>
    </source>
</evidence>
<evidence type="ECO:0000256" key="1">
    <source>
        <dbReference type="ARBA" id="ARBA00022475"/>
    </source>
</evidence>
<evidence type="ECO:0000256" key="2">
    <source>
        <dbReference type="ARBA" id="ARBA00022692"/>
    </source>
</evidence>